<keyword evidence="6" id="KW-1185">Reference proteome</keyword>
<feature type="domain" description="HTH gntR-type" evidence="4">
    <location>
        <begin position="5"/>
        <end position="73"/>
    </location>
</feature>
<dbReference type="SUPFAM" id="SSF53822">
    <property type="entry name" value="Periplasmic binding protein-like I"/>
    <property type="match status" value="1"/>
</dbReference>
<dbReference type="InterPro" id="IPR036390">
    <property type="entry name" value="WH_DNA-bd_sf"/>
</dbReference>
<dbReference type="Gene3D" id="1.10.10.10">
    <property type="entry name" value="Winged helix-like DNA-binding domain superfamily/Winged helix DNA-binding domain"/>
    <property type="match status" value="1"/>
</dbReference>
<dbReference type="Pfam" id="PF13377">
    <property type="entry name" value="Peripla_BP_3"/>
    <property type="match status" value="1"/>
</dbReference>
<dbReference type="InterPro" id="IPR000524">
    <property type="entry name" value="Tscrpt_reg_HTH_GntR"/>
</dbReference>
<dbReference type="EMBL" id="CP091430">
    <property type="protein sequence ID" value="UVI28309.1"/>
    <property type="molecule type" value="Genomic_DNA"/>
</dbReference>
<dbReference type="Proteomes" id="UP001057877">
    <property type="component" value="Chromosome"/>
</dbReference>
<dbReference type="CDD" id="cd06267">
    <property type="entry name" value="PBP1_LacI_sugar_binding-like"/>
    <property type="match status" value="1"/>
</dbReference>
<dbReference type="InterPro" id="IPR036388">
    <property type="entry name" value="WH-like_DNA-bd_sf"/>
</dbReference>
<dbReference type="Pfam" id="PF00392">
    <property type="entry name" value="GntR"/>
    <property type="match status" value="1"/>
</dbReference>
<organism evidence="5 6">
    <name type="scientific">Paenibacillus spongiae</name>
    <dbReference type="NCBI Taxonomy" id="2909671"/>
    <lineage>
        <taxon>Bacteria</taxon>
        <taxon>Bacillati</taxon>
        <taxon>Bacillota</taxon>
        <taxon>Bacilli</taxon>
        <taxon>Bacillales</taxon>
        <taxon>Paenibacillaceae</taxon>
        <taxon>Paenibacillus</taxon>
    </lineage>
</organism>
<evidence type="ECO:0000313" key="5">
    <source>
        <dbReference type="EMBL" id="UVI28309.1"/>
    </source>
</evidence>
<dbReference type="CDD" id="cd07377">
    <property type="entry name" value="WHTH_GntR"/>
    <property type="match status" value="1"/>
</dbReference>
<evidence type="ECO:0000256" key="2">
    <source>
        <dbReference type="ARBA" id="ARBA00023125"/>
    </source>
</evidence>
<proteinExistence type="predicted"/>
<dbReference type="PANTHER" id="PTHR30146">
    <property type="entry name" value="LACI-RELATED TRANSCRIPTIONAL REPRESSOR"/>
    <property type="match status" value="1"/>
</dbReference>
<dbReference type="InterPro" id="IPR046335">
    <property type="entry name" value="LacI/GalR-like_sensor"/>
</dbReference>
<dbReference type="PANTHER" id="PTHR30146:SF109">
    <property type="entry name" value="HTH-TYPE TRANSCRIPTIONAL REGULATOR GALS"/>
    <property type="match status" value="1"/>
</dbReference>
<dbReference type="PRINTS" id="PR00035">
    <property type="entry name" value="HTHGNTR"/>
</dbReference>
<dbReference type="SUPFAM" id="SSF46785">
    <property type="entry name" value="Winged helix' DNA-binding domain"/>
    <property type="match status" value="1"/>
</dbReference>
<dbReference type="SMART" id="SM00345">
    <property type="entry name" value="HTH_GNTR"/>
    <property type="match status" value="1"/>
</dbReference>
<accession>A0ABY5S3N6</accession>
<dbReference type="Gene3D" id="3.40.50.2300">
    <property type="match status" value="2"/>
</dbReference>
<evidence type="ECO:0000259" key="4">
    <source>
        <dbReference type="PROSITE" id="PS50949"/>
    </source>
</evidence>
<dbReference type="PROSITE" id="PS50949">
    <property type="entry name" value="HTH_GNTR"/>
    <property type="match status" value="1"/>
</dbReference>
<keyword evidence="3" id="KW-0804">Transcription</keyword>
<reference evidence="5" key="1">
    <citation type="submission" date="2022-01" db="EMBL/GenBank/DDBJ databases">
        <title>Paenibacillus spongiae sp. nov., isolated from marine sponge.</title>
        <authorList>
            <person name="Li Z."/>
            <person name="Zhang M."/>
        </authorList>
    </citation>
    <scope>NUCLEOTIDE SEQUENCE</scope>
    <source>
        <strain evidence="5">PHS-Z3</strain>
    </source>
</reference>
<dbReference type="RefSeq" id="WP_258384397.1">
    <property type="nucleotide sequence ID" value="NZ_CP091430.1"/>
</dbReference>
<protein>
    <submittedName>
        <fullName evidence="5">GntR family transcriptional regulator</fullName>
    </submittedName>
</protein>
<dbReference type="InterPro" id="IPR028082">
    <property type="entry name" value="Peripla_BP_I"/>
</dbReference>
<evidence type="ECO:0000313" key="6">
    <source>
        <dbReference type="Proteomes" id="UP001057877"/>
    </source>
</evidence>
<evidence type="ECO:0000256" key="3">
    <source>
        <dbReference type="ARBA" id="ARBA00023163"/>
    </source>
</evidence>
<keyword evidence="2" id="KW-0238">DNA-binding</keyword>
<sequence length="381" mass="42698">MHDNRPLYQIIFDDLKDKIEAGLYAPEAQLPTEVELAEQFGVSRITSKRALIELEREGLIYRKRGSGSYVKLQDETDAIPYNGFSGASPIVSMILPYMATKEFEYVVAATDYLDAHGYYLSIHNSNWSKEKEKELLSKLAKSGLSGVILYPLSTISNVDVVNAISSNGYPLVTMDQYFDSLNISSVVSDNYTGGYLAASKLIELGHDRIAFVSSVSIEYRSSVRDRYLGYCQALKDHRISIDSDWIYTDFYREVNEKNAKTFYQALLTKLLSKKVTAIQVEHDHLAVDLLNNALDAGISVPGQLSIVGFDNHEVSWHAEVPLTTIAQNYYELGRSAAELIVAGIENSGSQPRQIKVPVQLIERQTTGPRPNREDMFLSRTD</sequence>
<gene>
    <name evidence="5" type="ORF">L1F29_23040</name>
</gene>
<name>A0ABY5S3N6_9BACL</name>
<evidence type="ECO:0000256" key="1">
    <source>
        <dbReference type="ARBA" id="ARBA00023015"/>
    </source>
</evidence>
<keyword evidence="1" id="KW-0805">Transcription regulation</keyword>